<evidence type="ECO:0000256" key="4">
    <source>
        <dbReference type="ARBA" id="ARBA00022833"/>
    </source>
</evidence>
<dbReference type="InterPro" id="IPR013087">
    <property type="entry name" value="Znf_C2H2_type"/>
</dbReference>
<dbReference type="FunFam" id="3.30.160.60:FF:002420">
    <property type="entry name" value="Zinc finger and BTB domain-containing protein 2"/>
    <property type="match status" value="1"/>
</dbReference>
<gene>
    <name evidence="8" type="primary">ZSCAN2</name>
    <name evidence="8" type="ORF">BLAG_LOCUS10129</name>
</gene>
<dbReference type="GO" id="GO:0000977">
    <property type="term" value="F:RNA polymerase II transcription regulatory region sequence-specific DNA binding"/>
    <property type="evidence" value="ECO:0007669"/>
    <property type="project" value="TreeGrafter"/>
</dbReference>
<evidence type="ECO:0000256" key="6">
    <source>
        <dbReference type="SAM" id="MobiDB-lite"/>
    </source>
</evidence>
<dbReference type="GO" id="GO:0008270">
    <property type="term" value="F:zinc ion binding"/>
    <property type="evidence" value="ECO:0007669"/>
    <property type="project" value="UniProtKB-KW"/>
</dbReference>
<feature type="compositionally biased region" description="Polar residues" evidence="6">
    <location>
        <begin position="285"/>
        <end position="299"/>
    </location>
</feature>
<evidence type="ECO:0000256" key="5">
    <source>
        <dbReference type="PROSITE-ProRule" id="PRU00042"/>
    </source>
</evidence>
<dbReference type="EMBL" id="OV696702">
    <property type="protein sequence ID" value="CAH1248829.1"/>
    <property type="molecule type" value="Genomic_DNA"/>
</dbReference>
<feature type="region of interest" description="Disordered" evidence="6">
    <location>
        <begin position="180"/>
        <end position="201"/>
    </location>
</feature>
<keyword evidence="9" id="KW-1185">Reference proteome</keyword>
<keyword evidence="1" id="KW-0479">Metal-binding</keyword>
<reference evidence="8" key="1">
    <citation type="submission" date="2022-01" db="EMBL/GenBank/DDBJ databases">
        <authorList>
            <person name="Braso-Vives M."/>
        </authorList>
    </citation>
    <scope>NUCLEOTIDE SEQUENCE</scope>
</reference>
<dbReference type="GO" id="GO:0000981">
    <property type="term" value="F:DNA-binding transcription factor activity, RNA polymerase II-specific"/>
    <property type="evidence" value="ECO:0007669"/>
    <property type="project" value="TreeGrafter"/>
</dbReference>
<feature type="domain" description="C2H2-type" evidence="7">
    <location>
        <begin position="490"/>
        <end position="517"/>
    </location>
</feature>
<dbReference type="GO" id="GO:0005634">
    <property type="term" value="C:nucleus"/>
    <property type="evidence" value="ECO:0007669"/>
    <property type="project" value="TreeGrafter"/>
</dbReference>
<proteinExistence type="predicted"/>
<accession>A0A8K0EDF2</accession>
<keyword evidence="3 5" id="KW-0863">Zinc-finger</keyword>
<feature type="compositionally biased region" description="Polar residues" evidence="6">
    <location>
        <begin position="180"/>
        <end position="189"/>
    </location>
</feature>
<evidence type="ECO:0000256" key="2">
    <source>
        <dbReference type="ARBA" id="ARBA00022737"/>
    </source>
</evidence>
<dbReference type="Gene3D" id="3.30.160.60">
    <property type="entry name" value="Classic Zinc Finger"/>
    <property type="match status" value="3"/>
</dbReference>
<dbReference type="OrthoDB" id="10155264at2759"/>
<evidence type="ECO:0000313" key="8">
    <source>
        <dbReference type="EMBL" id="CAH1248829.1"/>
    </source>
</evidence>
<evidence type="ECO:0000313" key="9">
    <source>
        <dbReference type="Proteomes" id="UP000838412"/>
    </source>
</evidence>
<evidence type="ECO:0000256" key="1">
    <source>
        <dbReference type="ARBA" id="ARBA00022723"/>
    </source>
</evidence>
<feature type="domain" description="C2H2-type" evidence="7">
    <location>
        <begin position="432"/>
        <end position="460"/>
    </location>
</feature>
<dbReference type="PANTHER" id="PTHR24379:SF127">
    <property type="entry name" value="BLOODY FINGERS-RELATED"/>
    <property type="match status" value="1"/>
</dbReference>
<dbReference type="PROSITE" id="PS00028">
    <property type="entry name" value="ZINC_FINGER_C2H2_1"/>
    <property type="match status" value="5"/>
</dbReference>
<dbReference type="PROSITE" id="PS50157">
    <property type="entry name" value="ZINC_FINGER_C2H2_2"/>
    <property type="match status" value="5"/>
</dbReference>
<dbReference type="InterPro" id="IPR036236">
    <property type="entry name" value="Znf_C2H2_sf"/>
</dbReference>
<feature type="domain" description="C2H2-type" evidence="7">
    <location>
        <begin position="405"/>
        <end position="432"/>
    </location>
</feature>
<dbReference type="Pfam" id="PF00096">
    <property type="entry name" value="zf-C2H2"/>
    <property type="match status" value="5"/>
</dbReference>
<feature type="domain" description="C2H2-type" evidence="7">
    <location>
        <begin position="516"/>
        <end position="543"/>
    </location>
</feature>
<dbReference type="Proteomes" id="UP000838412">
    <property type="component" value="Chromosome 17"/>
</dbReference>
<dbReference type="SMART" id="SM00355">
    <property type="entry name" value="ZnF_C2H2"/>
    <property type="match status" value="9"/>
</dbReference>
<protein>
    <submittedName>
        <fullName evidence="8">ZSCAN2 protein</fullName>
    </submittedName>
</protein>
<feature type="domain" description="C2H2-type" evidence="7">
    <location>
        <begin position="377"/>
        <end position="400"/>
    </location>
</feature>
<name>A0A8K0EDF2_BRALA</name>
<organism evidence="8 9">
    <name type="scientific">Branchiostoma lanceolatum</name>
    <name type="common">Common lancelet</name>
    <name type="synonym">Amphioxus lanceolatum</name>
    <dbReference type="NCBI Taxonomy" id="7740"/>
    <lineage>
        <taxon>Eukaryota</taxon>
        <taxon>Metazoa</taxon>
        <taxon>Chordata</taxon>
        <taxon>Cephalochordata</taxon>
        <taxon>Leptocardii</taxon>
        <taxon>Amphioxiformes</taxon>
        <taxon>Branchiostomatidae</taxon>
        <taxon>Branchiostoma</taxon>
    </lineage>
</organism>
<sequence>MDLPESLVCSHCNTRVYRQWLLDHVQQELLGETTCSPCSNLVQTLTDLLCALHLYGHLKTPVVSITCSRCGLQTGSVEKFVEHIQVGCEDDMFSCETVAPAQDTAASALDTAAPAQNTAASALHEQNSFKYRVSYEPNSVGKEKGEGGRFKEAVGTSSQGQKMGDWDGQQFQHMMSTLLTDRSGNGRQKTSSEQDNGGHSKVTIDMVSVCEEDETSMGLIMECEGIKEEHYPSLSVEANNTPNQEHFEDLSGVKNVKRLKTKVKDDWDKDKDLEANGKKSKTKKVNTSEANTQRLQDYSNQEREDLESHMFESHGEVELGQQGTHKCRYCDFTSRWQKDLILHEKRHSGNYISCEICRKDVPKSSYKSHHQRHLRTFTCPTCSKSFPSKVALKIHTDFIHEHKVLTCSYCDKTFRSYGGYMVHRHEHVSKEHPCKDCGMKFSKKSQLYTHRSKAHLPIRLKECGVCGKLFDSSGLEDHMKTHMGEEAKVYKCTQCPASFKWARTLRRHQSTHEGLKTCNICNKNYHGSRQLKRHMAVAHKEES</sequence>
<keyword evidence="4" id="KW-0862">Zinc</keyword>
<keyword evidence="2" id="KW-0677">Repeat</keyword>
<dbReference type="PANTHER" id="PTHR24379">
    <property type="entry name" value="KRAB AND ZINC FINGER DOMAIN-CONTAINING"/>
    <property type="match status" value="1"/>
</dbReference>
<evidence type="ECO:0000259" key="7">
    <source>
        <dbReference type="PROSITE" id="PS50157"/>
    </source>
</evidence>
<dbReference type="SUPFAM" id="SSF57667">
    <property type="entry name" value="beta-beta-alpha zinc fingers"/>
    <property type="match status" value="3"/>
</dbReference>
<evidence type="ECO:0000256" key="3">
    <source>
        <dbReference type="ARBA" id="ARBA00022771"/>
    </source>
</evidence>
<dbReference type="AlphaFoldDB" id="A0A8K0EDF2"/>
<feature type="region of interest" description="Disordered" evidence="6">
    <location>
        <begin position="271"/>
        <end position="302"/>
    </location>
</feature>